<dbReference type="Proteomes" id="UP001596028">
    <property type="component" value="Unassembled WGS sequence"/>
</dbReference>
<keyword evidence="1" id="KW-0560">Oxidoreductase</keyword>
<keyword evidence="5" id="KW-1185">Reference proteome</keyword>
<evidence type="ECO:0000256" key="2">
    <source>
        <dbReference type="SAM" id="MobiDB-lite"/>
    </source>
</evidence>
<dbReference type="PANTHER" id="PTHR42949:SF3">
    <property type="entry name" value="ANAEROBIC GLYCEROL-3-PHOSPHATE DEHYDROGENASE SUBUNIT B"/>
    <property type="match status" value="1"/>
</dbReference>
<dbReference type="PANTHER" id="PTHR42949">
    <property type="entry name" value="ANAEROBIC GLYCEROL-3-PHOSPHATE DEHYDROGENASE SUBUNIT B"/>
    <property type="match status" value="1"/>
</dbReference>
<dbReference type="EMBL" id="JBHSEP010000006">
    <property type="protein sequence ID" value="MFC4598626.1"/>
    <property type="molecule type" value="Genomic_DNA"/>
</dbReference>
<sequence length="94" mass="10732">MNARSMTICRCEEVTLEQLEEAYESGSRTARQLKMKTRASMGACQGRVCRRLVEDWVHGRRPDAPRDAEQLSVRPPIRPVTFGQLAKGEDRWNG</sequence>
<dbReference type="InterPro" id="IPR051691">
    <property type="entry name" value="Metab_Enz_Cyan_OpOx_G3PDH"/>
</dbReference>
<dbReference type="InterPro" id="IPR041854">
    <property type="entry name" value="BFD-like_2Fe2S-bd_dom_sf"/>
</dbReference>
<comment type="caution">
    <text evidence="4">The sequence shown here is derived from an EMBL/GenBank/DDBJ whole genome shotgun (WGS) entry which is preliminary data.</text>
</comment>
<feature type="compositionally biased region" description="Basic and acidic residues" evidence="2">
    <location>
        <begin position="60"/>
        <end position="69"/>
    </location>
</feature>
<evidence type="ECO:0000313" key="4">
    <source>
        <dbReference type="EMBL" id="MFC4598626.1"/>
    </source>
</evidence>
<dbReference type="InterPro" id="IPR007419">
    <property type="entry name" value="BFD-like_2Fe2S-bd_dom"/>
</dbReference>
<evidence type="ECO:0000256" key="1">
    <source>
        <dbReference type="ARBA" id="ARBA00023002"/>
    </source>
</evidence>
<accession>A0ABV9FA25</accession>
<organism evidence="4 5">
    <name type="scientific">Cohnella hongkongensis</name>
    <dbReference type="NCBI Taxonomy" id="178337"/>
    <lineage>
        <taxon>Bacteria</taxon>
        <taxon>Bacillati</taxon>
        <taxon>Bacillota</taxon>
        <taxon>Bacilli</taxon>
        <taxon>Bacillales</taxon>
        <taxon>Paenibacillaceae</taxon>
        <taxon>Cohnella</taxon>
    </lineage>
</organism>
<dbReference type="RefSeq" id="WP_378095077.1">
    <property type="nucleotide sequence ID" value="NZ_JBHSEP010000006.1"/>
</dbReference>
<evidence type="ECO:0000313" key="5">
    <source>
        <dbReference type="Proteomes" id="UP001596028"/>
    </source>
</evidence>
<dbReference type="Pfam" id="PF04324">
    <property type="entry name" value="Fer2_BFD"/>
    <property type="match status" value="1"/>
</dbReference>
<gene>
    <name evidence="4" type="ORF">ACFO3S_10305</name>
</gene>
<evidence type="ECO:0000259" key="3">
    <source>
        <dbReference type="Pfam" id="PF04324"/>
    </source>
</evidence>
<feature type="domain" description="BFD-like [2Fe-2S]-binding" evidence="3">
    <location>
        <begin position="8"/>
        <end position="55"/>
    </location>
</feature>
<reference evidence="5" key="1">
    <citation type="journal article" date="2019" name="Int. J. Syst. Evol. Microbiol.">
        <title>The Global Catalogue of Microorganisms (GCM) 10K type strain sequencing project: providing services to taxonomists for standard genome sequencing and annotation.</title>
        <authorList>
            <consortium name="The Broad Institute Genomics Platform"/>
            <consortium name="The Broad Institute Genome Sequencing Center for Infectious Disease"/>
            <person name="Wu L."/>
            <person name="Ma J."/>
        </authorList>
    </citation>
    <scope>NUCLEOTIDE SEQUENCE [LARGE SCALE GENOMIC DNA]</scope>
    <source>
        <strain evidence="5">CCUG 49571</strain>
    </source>
</reference>
<feature type="region of interest" description="Disordered" evidence="2">
    <location>
        <begin position="60"/>
        <end position="94"/>
    </location>
</feature>
<proteinExistence type="predicted"/>
<protein>
    <submittedName>
        <fullName evidence="4">(2Fe-2S)-binding protein</fullName>
    </submittedName>
</protein>
<name>A0ABV9FA25_9BACL</name>
<dbReference type="Gene3D" id="1.10.10.1100">
    <property type="entry name" value="BFD-like [2Fe-2S]-binding domain"/>
    <property type="match status" value="1"/>
</dbReference>